<feature type="signal peptide" evidence="2">
    <location>
        <begin position="1"/>
        <end position="27"/>
    </location>
</feature>
<feature type="chain" id="PRO_5021899065" description="Glycine zipper 2TM domain-containing protein" evidence="2">
    <location>
        <begin position="28"/>
        <end position="260"/>
    </location>
</feature>
<accession>A0A538TVK1</accession>
<reference evidence="3 4" key="1">
    <citation type="journal article" date="2019" name="Nat. Microbiol.">
        <title>Mediterranean grassland soil C-N compound turnover is dependent on rainfall and depth, and is mediated by genomically divergent microorganisms.</title>
        <authorList>
            <person name="Diamond S."/>
            <person name="Andeer P.F."/>
            <person name="Li Z."/>
            <person name="Crits-Christoph A."/>
            <person name="Burstein D."/>
            <person name="Anantharaman K."/>
            <person name="Lane K.R."/>
            <person name="Thomas B.C."/>
            <person name="Pan C."/>
            <person name="Northen T.R."/>
            <person name="Banfield J.F."/>
        </authorList>
    </citation>
    <scope>NUCLEOTIDE SEQUENCE [LARGE SCALE GENOMIC DNA]</scope>
    <source>
        <strain evidence="3">WS_8</strain>
    </source>
</reference>
<evidence type="ECO:0008006" key="5">
    <source>
        <dbReference type="Google" id="ProtNLM"/>
    </source>
</evidence>
<protein>
    <recommendedName>
        <fullName evidence="5">Glycine zipper 2TM domain-containing protein</fullName>
    </recommendedName>
</protein>
<dbReference type="EMBL" id="VBOY01000033">
    <property type="protein sequence ID" value="TMQ67652.1"/>
    <property type="molecule type" value="Genomic_DNA"/>
</dbReference>
<sequence length="260" mass="25748">MRRVFASLGVSLVALALVIGCAKQQSAQQPESSVDSLLASNPTEQTSGDITPQTEYKPPEQAQEPPAPAPRKATPSHTSSSRPAPARPASNPGVTVAAGTPIHLTINAKISSATAQPGDHWTGVVKEPVIVGDRVVFPAGSTVNGIVTGAAPAQKGSRAFLALAVQSVDVDGKTRTVSATTDSIIAGSTRARNVGAVVGGAGAGALLGKAIGGGSKGAIIGGILGGAAATGAVAASKGYQAEVKEGAEMTFTVNEAVVMK</sequence>
<gene>
    <name evidence="3" type="ORF">E6K78_03930</name>
</gene>
<dbReference type="AlphaFoldDB" id="A0A538TVK1"/>
<dbReference type="Proteomes" id="UP000316609">
    <property type="component" value="Unassembled WGS sequence"/>
</dbReference>
<feature type="compositionally biased region" description="Low complexity" evidence="1">
    <location>
        <begin position="73"/>
        <end position="90"/>
    </location>
</feature>
<evidence type="ECO:0000313" key="3">
    <source>
        <dbReference type="EMBL" id="TMQ67652.1"/>
    </source>
</evidence>
<evidence type="ECO:0000256" key="1">
    <source>
        <dbReference type="SAM" id="MobiDB-lite"/>
    </source>
</evidence>
<feature type="region of interest" description="Disordered" evidence="1">
    <location>
        <begin position="26"/>
        <end position="97"/>
    </location>
</feature>
<keyword evidence="2" id="KW-0732">Signal</keyword>
<name>A0A538TVK1_UNCEI</name>
<dbReference type="PROSITE" id="PS51257">
    <property type="entry name" value="PROKAR_LIPOPROTEIN"/>
    <property type="match status" value="1"/>
</dbReference>
<evidence type="ECO:0000256" key="2">
    <source>
        <dbReference type="SAM" id="SignalP"/>
    </source>
</evidence>
<feature type="compositionally biased region" description="Polar residues" evidence="1">
    <location>
        <begin position="26"/>
        <end position="54"/>
    </location>
</feature>
<organism evidence="3 4">
    <name type="scientific">Eiseniibacteriota bacterium</name>
    <dbReference type="NCBI Taxonomy" id="2212470"/>
    <lineage>
        <taxon>Bacteria</taxon>
        <taxon>Candidatus Eiseniibacteriota</taxon>
    </lineage>
</organism>
<evidence type="ECO:0000313" key="4">
    <source>
        <dbReference type="Proteomes" id="UP000316609"/>
    </source>
</evidence>
<proteinExistence type="predicted"/>
<comment type="caution">
    <text evidence="3">The sequence shown here is derived from an EMBL/GenBank/DDBJ whole genome shotgun (WGS) entry which is preliminary data.</text>
</comment>